<evidence type="ECO:0000313" key="3">
    <source>
        <dbReference type="Proteomes" id="UP000765509"/>
    </source>
</evidence>
<gene>
    <name evidence="2" type="ORF">O181_060111</name>
</gene>
<comment type="caution">
    <text evidence="2">The sequence shown here is derived from an EMBL/GenBank/DDBJ whole genome shotgun (WGS) entry which is preliminary data.</text>
</comment>
<dbReference type="AlphaFoldDB" id="A0A9Q3EDH6"/>
<keyword evidence="3" id="KW-1185">Reference proteome</keyword>
<evidence type="ECO:0000313" key="2">
    <source>
        <dbReference type="EMBL" id="MBW0520396.1"/>
    </source>
</evidence>
<sequence>MANSPTFGSYGEELIKEDPIINEELHWSPEDEDFNKENLWHFKNTSSISRNQEIEEIKELLKFLEVSDKTNDQITQELMEQLNFKPSRPILKTHNSSKNQKSKKKVRFKFN</sequence>
<accession>A0A9Q3EDH6</accession>
<reference evidence="2" key="1">
    <citation type="submission" date="2021-03" db="EMBL/GenBank/DDBJ databases">
        <title>Draft genome sequence of rust myrtle Austropuccinia psidii MF-1, a brazilian biotype.</title>
        <authorList>
            <person name="Quecine M.C."/>
            <person name="Pachon D.M.R."/>
            <person name="Bonatelli M.L."/>
            <person name="Correr F.H."/>
            <person name="Franceschini L.M."/>
            <person name="Leite T.F."/>
            <person name="Margarido G.R.A."/>
            <person name="Almeida C.A."/>
            <person name="Ferrarezi J.A."/>
            <person name="Labate C.A."/>
        </authorList>
    </citation>
    <scope>NUCLEOTIDE SEQUENCE</scope>
    <source>
        <strain evidence="2">MF-1</strain>
    </source>
</reference>
<evidence type="ECO:0000256" key="1">
    <source>
        <dbReference type="SAM" id="MobiDB-lite"/>
    </source>
</evidence>
<organism evidence="2 3">
    <name type="scientific">Austropuccinia psidii MF-1</name>
    <dbReference type="NCBI Taxonomy" id="1389203"/>
    <lineage>
        <taxon>Eukaryota</taxon>
        <taxon>Fungi</taxon>
        <taxon>Dikarya</taxon>
        <taxon>Basidiomycota</taxon>
        <taxon>Pucciniomycotina</taxon>
        <taxon>Pucciniomycetes</taxon>
        <taxon>Pucciniales</taxon>
        <taxon>Sphaerophragmiaceae</taxon>
        <taxon>Austropuccinia</taxon>
    </lineage>
</organism>
<feature type="compositionally biased region" description="Basic residues" evidence="1">
    <location>
        <begin position="100"/>
        <end position="111"/>
    </location>
</feature>
<proteinExistence type="predicted"/>
<feature type="region of interest" description="Disordered" evidence="1">
    <location>
        <begin position="85"/>
        <end position="111"/>
    </location>
</feature>
<protein>
    <submittedName>
        <fullName evidence="2">Uncharacterized protein</fullName>
    </submittedName>
</protein>
<dbReference type="EMBL" id="AVOT02028041">
    <property type="protein sequence ID" value="MBW0520396.1"/>
    <property type="molecule type" value="Genomic_DNA"/>
</dbReference>
<dbReference type="Proteomes" id="UP000765509">
    <property type="component" value="Unassembled WGS sequence"/>
</dbReference>
<name>A0A9Q3EDH6_9BASI</name>